<comment type="caution">
    <text evidence="6">The sequence shown here is derived from an EMBL/GenBank/DDBJ whole genome shotgun (WGS) entry which is preliminary data.</text>
</comment>
<keyword evidence="7" id="KW-1185">Reference proteome</keyword>
<dbReference type="PANTHER" id="PTHR33514:SF1">
    <property type="entry name" value="ABC TRANSPORTER PERMEASE"/>
    <property type="match status" value="1"/>
</dbReference>
<accession>A0A559IC32</accession>
<proteinExistence type="predicted"/>
<evidence type="ECO:0000313" key="6">
    <source>
        <dbReference type="EMBL" id="TVX85238.1"/>
    </source>
</evidence>
<feature type="transmembrane region" description="Helical" evidence="5">
    <location>
        <begin position="247"/>
        <end position="273"/>
    </location>
</feature>
<evidence type="ECO:0000256" key="4">
    <source>
        <dbReference type="ARBA" id="ARBA00023136"/>
    </source>
</evidence>
<reference evidence="6 7" key="1">
    <citation type="submission" date="2019-07" db="EMBL/GenBank/DDBJ databases">
        <authorList>
            <person name="Kim J."/>
        </authorList>
    </citation>
    <scope>NUCLEOTIDE SEQUENCE [LARGE SCALE GENOMIC DNA]</scope>
    <source>
        <strain evidence="6 7">N4</strain>
    </source>
</reference>
<keyword evidence="2 5" id="KW-0812">Transmembrane</keyword>
<evidence type="ECO:0000313" key="7">
    <source>
        <dbReference type="Proteomes" id="UP000318102"/>
    </source>
</evidence>
<gene>
    <name evidence="6" type="ORF">FPZ44_25280</name>
</gene>
<feature type="transmembrane region" description="Helical" evidence="5">
    <location>
        <begin position="113"/>
        <end position="135"/>
    </location>
</feature>
<dbReference type="RefSeq" id="WP_144995276.1">
    <property type="nucleotide sequence ID" value="NZ_VNJK01000008.1"/>
</dbReference>
<dbReference type="Pfam" id="PF02361">
    <property type="entry name" value="CbiQ"/>
    <property type="match status" value="1"/>
</dbReference>
<keyword evidence="4 5" id="KW-0472">Membrane</keyword>
<dbReference type="AlphaFoldDB" id="A0A559IC32"/>
<dbReference type="EMBL" id="VNJK01000008">
    <property type="protein sequence ID" value="TVX85238.1"/>
    <property type="molecule type" value="Genomic_DNA"/>
</dbReference>
<dbReference type="PANTHER" id="PTHR33514">
    <property type="entry name" value="PROTEIN ABCI12, CHLOROPLASTIC"/>
    <property type="match status" value="1"/>
</dbReference>
<organism evidence="6 7">
    <name type="scientific">Paenibacillus agilis</name>
    <dbReference type="NCBI Taxonomy" id="3020863"/>
    <lineage>
        <taxon>Bacteria</taxon>
        <taxon>Bacillati</taxon>
        <taxon>Bacillota</taxon>
        <taxon>Bacilli</taxon>
        <taxon>Bacillales</taxon>
        <taxon>Paenibacillaceae</taxon>
        <taxon>Paenibacillus</taxon>
    </lineage>
</organism>
<dbReference type="InterPro" id="IPR003339">
    <property type="entry name" value="ABC/ECF_trnsptr_transmembrane"/>
</dbReference>
<protein>
    <submittedName>
        <fullName evidence="6">Energy-coupling factor transporter transmembrane protein EcfT</fullName>
    </submittedName>
</protein>
<comment type="subcellular location">
    <subcellularLocation>
        <location evidence="1">Membrane</location>
        <topology evidence="1">Multi-pass membrane protein</topology>
    </subcellularLocation>
</comment>
<evidence type="ECO:0000256" key="5">
    <source>
        <dbReference type="SAM" id="Phobius"/>
    </source>
</evidence>
<evidence type="ECO:0000256" key="2">
    <source>
        <dbReference type="ARBA" id="ARBA00022692"/>
    </source>
</evidence>
<evidence type="ECO:0000256" key="1">
    <source>
        <dbReference type="ARBA" id="ARBA00004141"/>
    </source>
</evidence>
<feature type="transmembrane region" description="Helical" evidence="5">
    <location>
        <begin position="43"/>
        <end position="59"/>
    </location>
</feature>
<feature type="transmembrane region" description="Helical" evidence="5">
    <location>
        <begin position="20"/>
        <end position="37"/>
    </location>
</feature>
<dbReference type="GO" id="GO:0005886">
    <property type="term" value="C:plasma membrane"/>
    <property type="evidence" value="ECO:0007669"/>
    <property type="project" value="TreeGrafter"/>
</dbReference>
<dbReference type="Proteomes" id="UP000318102">
    <property type="component" value="Unassembled WGS sequence"/>
</dbReference>
<keyword evidence="3 5" id="KW-1133">Transmembrane helix</keyword>
<dbReference type="CDD" id="cd16914">
    <property type="entry name" value="EcfT"/>
    <property type="match status" value="1"/>
</dbReference>
<name>A0A559IC32_9BACL</name>
<dbReference type="OrthoDB" id="8635523at2"/>
<feature type="transmembrane region" description="Helical" evidence="5">
    <location>
        <begin position="66"/>
        <end position="89"/>
    </location>
</feature>
<evidence type="ECO:0000256" key="3">
    <source>
        <dbReference type="ARBA" id="ARBA00022989"/>
    </source>
</evidence>
<sequence>MSKAGMLYIERDTLFHRLDGAVKLIMLLAWTVIVFLFQDIRVFIVLFIIGLVLLMSAQLPWKRIRLLVWVIIVFNIFNSIFTILVSPAYGSEVNGTTTVLIDLGYEVLTLETVFYILTLSMKYMSLMPISILFVYTTHPTRFAGSLNRLGVPYKIAYAFNIAFRYIPDLKKDFISISHAMQARGVGLARGEGTLIQRMKHFAAIAIPLVQSSLARIDTVANAMDLRGFGKNAKRTWYSSSPWGRADIGIVIVCVIVLAVSITVRVQGFGTFWYPFNS</sequence>